<dbReference type="Gene3D" id="3.40.50.1820">
    <property type="entry name" value="alpha/beta hydrolase"/>
    <property type="match status" value="1"/>
</dbReference>
<feature type="transmembrane region" description="Helical" evidence="1">
    <location>
        <begin position="12"/>
        <end position="32"/>
    </location>
</feature>
<keyword evidence="1" id="KW-1133">Transmembrane helix</keyword>
<reference evidence="2 3" key="1">
    <citation type="submission" date="2018-12" db="EMBL/GenBank/DDBJ databases">
        <authorList>
            <person name="Grouzdev D.S."/>
            <person name="Krutkina M.S."/>
        </authorList>
    </citation>
    <scope>NUCLEOTIDE SEQUENCE [LARGE SCALE GENOMIC DNA]</scope>
    <source>
        <strain evidence="2 3">RmlP026</strain>
    </source>
</reference>
<evidence type="ECO:0000313" key="3">
    <source>
        <dbReference type="Proteomes" id="UP000290759"/>
    </source>
</evidence>
<evidence type="ECO:0000256" key="1">
    <source>
        <dbReference type="SAM" id="Phobius"/>
    </source>
</evidence>
<keyword evidence="3" id="KW-1185">Reference proteome</keyword>
<dbReference type="Proteomes" id="UP000290759">
    <property type="component" value="Unassembled WGS sequence"/>
</dbReference>
<dbReference type="RefSeq" id="WP_129224759.1">
    <property type="nucleotide sequence ID" value="NZ_QYBB01000005.1"/>
</dbReference>
<dbReference type="InterPro" id="IPR029058">
    <property type="entry name" value="AB_hydrolase_fold"/>
</dbReference>
<dbReference type="EMBL" id="QYBB01000005">
    <property type="protein sequence ID" value="RYC32758.1"/>
    <property type="molecule type" value="Genomic_DNA"/>
</dbReference>
<keyword evidence="1" id="KW-0812">Transmembrane</keyword>
<proteinExistence type="predicted"/>
<name>A0A4Q2U9Y1_9HYPH</name>
<organism evidence="2 3">
    <name type="scientific">Lichenibacterium minor</name>
    <dbReference type="NCBI Taxonomy" id="2316528"/>
    <lineage>
        <taxon>Bacteria</taxon>
        <taxon>Pseudomonadati</taxon>
        <taxon>Pseudomonadota</taxon>
        <taxon>Alphaproteobacteria</taxon>
        <taxon>Hyphomicrobiales</taxon>
        <taxon>Lichenihabitantaceae</taxon>
        <taxon>Lichenibacterium</taxon>
    </lineage>
</organism>
<gene>
    <name evidence="2" type="ORF">D3273_06645</name>
</gene>
<keyword evidence="1" id="KW-0472">Membrane</keyword>
<reference evidence="2 3" key="2">
    <citation type="submission" date="2019-02" db="EMBL/GenBank/DDBJ databases">
        <title>'Lichenibacterium ramalinii' gen. nov. sp. nov., 'Lichenibacterium minor' gen. nov. sp. nov.</title>
        <authorList>
            <person name="Pankratov T."/>
        </authorList>
    </citation>
    <scope>NUCLEOTIDE SEQUENCE [LARGE SCALE GENOMIC DNA]</scope>
    <source>
        <strain evidence="2 3">RmlP026</strain>
    </source>
</reference>
<dbReference type="OrthoDB" id="9808398at2"/>
<evidence type="ECO:0000313" key="2">
    <source>
        <dbReference type="EMBL" id="RYC32758.1"/>
    </source>
</evidence>
<sequence>MSPAERRRAPLWPALIGVPLAAAAGWIAYSGLAVDHDRDLPPALPGDVLPLQTGAGRAALYADGPREGVPLLLIHSVNAAASAYEVRPLYLHYRATRPVYALDLPGFGLSERPDRVYTPRVMADAVHAALAAIAERHGGVASDAIALSLSCEYLARVAIERPGSLRSIGLISPTGFDARLSGAGRAQSDRGHGAALTALSAPLWSRPLFDLVVTRASMRFFLEKTWGGKGIDEGLLDYGHASAHRPGAQHAPWSFLTGYLFAGDVSRLYRLLCLPVWTVRGMRGDFVDYRFEGEVGGRPNWMLEAFDTGAFPQFEAPGRVVASYDRFVERL</sequence>
<dbReference type="SUPFAM" id="SSF53474">
    <property type="entry name" value="alpha/beta-Hydrolases"/>
    <property type="match status" value="1"/>
</dbReference>
<dbReference type="GO" id="GO:0016787">
    <property type="term" value="F:hydrolase activity"/>
    <property type="evidence" value="ECO:0007669"/>
    <property type="project" value="UniProtKB-KW"/>
</dbReference>
<dbReference type="PANTHER" id="PTHR46438:SF2">
    <property type="entry name" value="ALPHA_BETA-HYDROLASES SUPERFAMILY PROTEIN"/>
    <property type="match status" value="1"/>
</dbReference>
<accession>A0A4Q2U9Y1</accession>
<protein>
    <submittedName>
        <fullName evidence="2">Alpha/beta hydrolase</fullName>
    </submittedName>
</protein>
<keyword evidence="2" id="KW-0378">Hydrolase</keyword>
<dbReference type="PANTHER" id="PTHR46438">
    <property type="entry name" value="ALPHA/BETA-HYDROLASES SUPERFAMILY PROTEIN"/>
    <property type="match status" value="1"/>
</dbReference>
<dbReference type="AlphaFoldDB" id="A0A4Q2U9Y1"/>
<comment type="caution">
    <text evidence="2">The sequence shown here is derived from an EMBL/GenBank/DDBJ whole genome shotgun (WGS) entry which is preliminary data.</text>
</comment>